<evidence type="ECO:0000256" key="3">
    <source>
        <dbReference type="ARBA" id="ARBA00012838"/>
    </source>
</evidence>
<sequence>MPMLQFFMKHILVGVSWPYANGPMHVGHLAGQNIVCDVFSRFHRILGNKVAMVSGSDMHGTPVTIKAEENGLPVEEFAEANHQSFVDIFDKLSIKFDLFTNTRTENHKIVSQNIITVLNEQGFLVKKKSSQYFDTEKNRFLADRYIEGNCPFCDYFPARGDQCDKCGHVLTPEELKNPISKLSKSTPVLKETEELYFDMSKLQKELEKYIEDKTFWRKNTYELTKAWLKEGLHAKPISRDIEWGIPIPVKGFKNKVIYVWFEAVIGYLSATIELAAKQGNPSRWEDFWKDPKAEHYYFIAKDNIPFHSLFWPAQLLAYNQKYANNTKLQEPLPGEKLNKPLQLPTNVVANMFLNIKGEKMSKSKGTLILAKELLAQYSPELIRYFFVRYAPETHDTDFEIENLKTLNNNELVATMGNYIYRVLSYVKSKHEGIVHMVDLDKEVEKSIMQTFIKTQALLENASFAPAIMEIMNLAQTGNQYFNAAAPWKVDNTETEQEILNNAVAIVRALQLLLRPFIPSLSVKIASMLNTNVQLEEANTWKYTPITTLATHPIGAISIPVMKIE</sequence>
<dbReference type="Gene3D" id="3.40.50.620">
    <property type="entry name" value="HUPs"/>
    <property type="match status" value="1"/>
</dbReference>
<evidence type="ECO:0000313" key="15">
    <source>
        <dbReference type="EMBL" id="PJA14653.1"/>
    </source>
</evidence>
<dbReference type="PRINTS" id="PR01041">
    <property type="entry name" value="TRNASYNTHMET"/>
</dbReference>
<dbReference type="FunFam" id="2.20.28.20:FF:000001">
    <property type="entry name" value="Methionine--tRNA ligase"/>
    <property type="match status" value="1"/>
</dbReference>
<evidence type="ECO:0000259" key="14">
    <source>
        <dbReference type="Pfam" id="PF19303"/>
    </source>
</evidence>
<dbReference type="Gene3D" id="1.10.730.10">
    <property type="entry name" value="Isoleucyl-tRNA Synthetase, Domain 1"/>
    <property type="match status" value="1"/>
</dbReference>
<dbReference type="CDD" id="cd07957">
    <property type="entry name" value="Anticodon_Ia_Met"/>
    <property type="match status" value="1"/>
</dbReference>
<dbReference type="AlphaFoldDB" id="A0A2M7W2D5"/>
<dbReference type="InterPro" id="IPR014729">
    <property type="entry name" value="Rossmann-like_a/b/a_fold"/>
</dbReference>
<comment type="similarity">
    <text evidence="2">Belongs to the class-I aminoacyl-tRNA synthetase family. MetG type 1 subfamily.</text>
</comment>
<evidence type="ECO:0000256" key="7">
    <source>
        <dbReference type="ARBA" id="ARBA00022840"/>
    </source>
</evidence>
<keyword evidence="5 12" id="KW-0436">Ligase</keyword>
<accession>A0A2M7W2D5</accession>
<reference evidence="16" key="1">
    <citation type="submission" date="2017-09" db="EMBL/GenBank/DDBJ databases">
        <title>Depth-based differentiation of microbial function through sediment-hosted aquifers and enrichment of novel symbionts in the deep terrestrial subsurface.</title>
        <authorList>
            <person name="Probst A.J."/>
            <person name="Ladd B."/>
            <person name="Jarett J.K."/>
            <person name="Geller-Mcgrath D.E."/>
            <person name="Sieber C.M.K."/>
            <person name="Emerson J.B."/>
            <person name="Anantharaman K."/>
            <person name="Thomas B.C."/>
            <person name="Malmstrom R."/>
            <person name="Stieglmeier M."/>
            <person name="Klingl A."/>
            <person name="Woyke T."/>
            <person name="Ryan C.M."/>
            <person name="Banfield J.F."/>
        </authorList>
    </citation>
    <scope>NUCLEOTIDE SEQUENCE [LARGE SCALE GENOMIC DNA]</scope>
</reference>
<dbReference type="PROSITE" id="PS00178">
    <property type="entry name" value="AA_TRNA_LIGASE_I"/>
    <property type="match status" value="1"/>
</dbReference>
<evidence type="ECO:0000256" key="5">
    <source>
        <dbReference type="ARBA" id="ARBA00022598"/>
    </source>
</evidence>
<dbReference type="SUPFAM" id="SSF47323">
    <property type="entry name" value="Anticodon-binding domain of a subclass of class I aminoacyl-tRNA synthetases"/>
    <property type="match status" value="1"/>
</dbReference>
<keyword evidence="8 12" id="KW-0648">Protein biosynthesis</keyword>
<evidence type="ECO:0000256" key="11">
    <source>
        <dbReference type="ARBA" id="ARBA00047364"/>
    </source>
</evidence>
<protein>
    <recommendedName>
        <fullName evidence="3">methionine--tRNA ligase</fullName>
        <ecNumber evidence="3">6.1.1.10</ecNumber>
    </recommendedName>
    <alternativeName>
        <fullName evidence="10">Methionyl-tRNA synthetase</fullName>
    </alternativeName>
</protein>
<keyword evidence="7 12" id="KW-0067">ATP-binding</keyword>
<organism evidence="15 16">
    <name type="scientific">Candidatus Dojkabacteria bacterium CG_4_10_14_0_2_um_filter_Dojkabacteria_WS6_41_15</name>
    <dbReference type="NCBI Taxonomy" id="2014249"/>
    <lineage>
        <taxon>Bacteria</taxon>
        <taxon>Candidatus Dojkabacteria</taxon>
    </lineage>
</organism>
<comment type="catalytic activity">
    <reaction evidence="11">
        <text>tRNA(Met) + L-methionine + ATP = L-methionyl-tRNA(Met) + AMP + diphosphate</text>
        <dbReference type="Rhea" id="RHEA:13481"/>
        <dbReference type="Rhea" id="RHEA-COMP:9667"/>
        <dbReference type="Rhea" id="RHEA-COMP:9698"/>
        <dbReference type="ChEBI" id="CHEBI:30616"/>
        <dbReference type="ChEBI" id="CHEBI:33019"/>
        <dbReference type="ChEBI" id="CHEBI:57844"/>
        <dbReference type="ChEBI" id="CHEBI:78442"/>
        <dbReference type="ChEBI" id="CHEBI:78530"/>
        <dbReference type="ChEBI" id="CHEBI:456215"/>
        <dbReference type="EC" id="6.1.1.10"/>
    </reaction>
</comment>
<comment type="subcellular location">
    <subcellularLocation>
        <location evidence="1">Cytoplasm</location>
    </subcellularLocation>
</comment>
<evidence type="ECO:0000256" key="9">
    <source>
        <dbReference type="ARBA" id="ARBA00023146"/>
    </source>
</evidence>
<dbReference type="InterPro" id="IPR041872">
    <property type="entry name" value="Anticodon_Met"/>
</dbReference>
<dbReference type="InterPro" id="IPR033911">
    <property type="entry name" value="MetRS_core"/>
</dbReference>
<dbReference type="PANTHER" id="PTHR45765:SF1">
    <property type="entry name" value="METHIONINE--TRNA LIGASE, CYTOPLASMIC"/>
    <property type="match status" value="1"/>
</dbReference>
<dbReference type="InterPro" id="IPR029038">
    <property type="entry name" value="MetRS_Zn"/>
</dbReference>
<dbReference type="PANTHER" id="PTHR45765">
    <property type="entry name" value="METHIONINE--TRNA LIGASE"/>
    <property type="match status" value="1"/>
</dbReference>
<evidence type="ECO:0000256" key="4">
    <source>
        <dbReference type="ARBA" id="ARBA00022490"/>
    </source>
</evidence>
<dbReference type="GO" id="GO:0005524">
    <property type="term" value="F:ATP binding"/>
    <property type="evidence" value="ECO:0007669"/>
    <property type="project" value="UniProtKB-KW"/>
</dbReference>
<proteinExistence type="inferred from homology"/>
<dbReference type="SUPFAM" id="SSF57770">
    <property type="entry name" value="Methionyl-tRNA synthetase (MetRS), Zn-domain"/>
    <property type="match status" value="1"/>
</dbReference>
<dbReference type="Gene3D" id="2.20.28.20">
    <property type="entry name" value="Methionyl-tRNA synthetase, Zn-domain"/>
    <property type="match status" value="1"/>
</dbReference>
<evidence type="ECO:0000256" key="12">
    <source>
        <dbReference type="RuleBase" id="RU363039"/>
    </source>
</evidence>
<keyword evidence="4" id="KW-0963">Cytoplasm</keyword>
<dbReference type="GO" id="GO:0004825">
    <property type="term" value="F:methionine-tRNA ligase activity"/>
    <property type="evidence" value="ECO:0007669"/>
    <property type="project" value="UniProtKB-EC"/>
</dbReference>
<dbReference type="InterPro" id="IPR023458">
    <property type="entry name" value="Met-tRNA_ligase_1"/>
</dbReference>
<evidence type="ECO:0000256" key="8">
    <source>
        <dbReference type="ARBA" id="ARBA00022917"/>
    </source>
</evidence>
<dbReference type="EMBL" id="PFQB01000043">
    <property type="protein sequence ID" value="PJA14653.1"/>
    <property type="molecule type" value="Genomic_DNA"/>
</dbReference>
<evidence type="ECO:0000256" key="2">
    <source>
        <dbReference type="ARBA" id="ARBA00008258"/>
    </source>
</evidence>
<dbReference type="SUPFAM" id="SSF52374">
    <property type="entry name" value="Nucleotidylyl transferase"/>
    <property type="match status" value="1"/>
</dbReference>
<comment type="caution">
    <text evidence="15">The sequence shown here is derived from an EMBL/GenBank/DDBJ whole genome shotgun (WGS) entry which is preliminary data.</text>
</comment>
<dbReference type="Proteomes" id="UP000228952">
    <property type="component" value="Unassembled WGS sequence"/>
</dbReference>
<evidence type="ECO:0000256" key="6">
    <source>
        <dbReference type="ARBA" id="ARBA00022741"/>
    </source>
</evidence>
<keyword evidence="6 12" id="KW-0547">Nucleotide-binding</keyword>
<dbReference type="GO" id="GO:0005829">
    <property type="term" value="C:cytosol"/>
    <property type="evidence" value="ECO:0007669"/>
    <property type="project" value="TreeGrafter"/>
</dbReference>
<evidence type="ECO:0000256" key="1">
    <source>
        <dbReference type="ARBA" id="ARBA00004496"/>
    </source>
</evidence>
<dbReference type="GO" id="GO:0006431">
    <property type="term" value="P:methionyl-tRNA aminoacylation"/>
    <property type="evidence" value="ECO:0007669"/>
    <property type="project" value="InterPro"/>
</dbReference>
<keyword evidence="9 12" id="KW-0030">Aminoacyl-tRNA synthetase</keyword>
<dbReference type="InterPro" id="IPR015413">
    <property type="entry name" value="Methionyl/Leucyl_tRNA_Synth"/>
</dbReference>
<gene>
    <name evidence="15" type="ORF">COX64_01785</name>
</gene>
<evidence type="ECO:0000259" key="13">
    <source>
        <dbReference type="Pfam" id="PF09334"/>
    </source>
</evidence>
<dbReference type="Pfam" id="PF09334">
    <property type="entry name" value="tRNA-synt_1g"/>
    <property type="match status" value="1"/>
</dbReference>
<feature type="domain" description="Methionyl-tRNA synthetase anticodon-binding" evidence="14">
    <location>
        <begin position="440"/>
        <end position="531"/>
    </location>
</feature>
<evidence type="ECO:0000313" key="16">
    <source>
        <dbReference type="Proteomes" id="UP000228952"/>
    </source>
</evidence>
<evidence type="ECO:0000256" key="10">
    <source>
        <dbReference type="ARBA" id="ARBA00030904"/>
    </source>
</evidence>
<name>A0A2M7W2D5_9BACT</name>
<dbReference type="Pfam" id="PF19303">
    <property type="entry name" value="Anticodon_3"/>
    <property type="match status" value="1"/>
</dbReference>
<dbReference type="EC" id="6.1.1.10" evidence="3"/>
<feature type="domain" description="Methionyl/Leucyl tRNA synthetase" evidence="13">
    <location>
        <begin position="11"/>
        <end position="423"/>
    </location>
</feature>
<dbReference type="InterPro" id="IPR009080">
    <property type="entry name" value="tRNAsynth_Ia_anticodon-bd"/>
</dbReference>
<dbReference type="InterPro" id="IPR001412">
    <property type="entry name" value="aa-tRNA-synth_I_CS"/>
</dbReference>